<sequence>MTTISTHQLKQHAGVLRRTMLDGKELAITFHSKLIGVLVPHDRLEQERAELQQLRKLAAEHGLTIQAGEVPAT</sequence>
<comment type="caution">
    <text evidence="1">The sequence shown here is derived from an EMBL/GenBank/DDBJ whole genome shotgun (WGS) entry which is preliminary data.</text>
</comment>
<reference evidence="1 2" key="1">
    <citation type="submission" date="2020-08" db="EMBL/GenBank/DDBJ databases">
        <title>Genomic Encyclopedia of Archaeal and Bacterial Type Strains, Phase II (KMG-II): from individual species to whole genera.</title>
        <authorList>
            <person name="Goeker M."/>
        </authorList>
    </citation>
    <scope>NUCLEOTIDE SEQUENCE [LARGE SCALE GENOMIC DNA]</scope>
    <source>
        <strain evidence="1 2">DSM 43850</strain>
    </source>
</reference>
<accession>A0ABR6BZ33</accession>
<proteinExistence type="predicted"/>
<evidence type="ECO:0000313" key="1">
    <source>
        <dbReference type="EMBL" id="MBA8932161.1"/>
    </source>
</evidence>
<dbReference type="EMBL" id="JACJID010000011">
    <property type="protein sequence ID" value="MBA8932161.1"/>
    <property type="molecule type" value="Genomic_DNA"/>
</dbReference>
<gene>
    <name evidence="1" type="ORF">BC739_009420</name>
</gene>
<organism evidence="1 2">
    <name type="scientific">Kutzneria viridogrisea</name>
    <dbReference type="NCBI Taxonomy" id="47990"/>
    <lineage>
        <taxon>Bacteria</taxon>
        <taxon>Bacillati</taxon>
        <taxon>Actinomycetota</taxon>
        <taxon>Actinomycetes</taxon>
        <taxon>Pseudonocardiales</taxon>
        <taxon>Pseudonocardiaceae</taxon>
        <taxon>Kutzneria</taxon>
    </lineage>
</organism>
<dbReference type="RefSeq" id="WP_182840685.1">
    <property type="nucleotide sequence ID" value="NZ_BAAABQ010000083.1"/>
</dbReference>
<name>A0ABR6BZ33_9PSEU</name>
<protein>
    <submittedName>
        <fullName evidence="1">Antitoxin (DNA-binding transcriptional repressor) of toxin-antitoxin stability system</fullName>
    </submittedName>
</protein>
<evidence type="ECO:0000313" key="2">
    <source>
        <dbReference type="Proteomes" id="UP000517916"/>
    </source>
</evidence>
<dbReference type="Proteomes" id="UP000517916">
    <property type="component" value="Unassembled WGS sequence"/>
</dbReference>
<keyword evidence="2" id="KW-1185">Reference proteome</keyword>